<evidence type="ECO:0000313" key="3">
    <source>
        <dbReference type="Proteomes" id="UP000023152"/>
    </source>
</evidence>
<dbReference type="EMBL" id="ASPP01020049">
    <property type="protein sequence ID" value="ETO14412.1"/>
    <property type="molecule type" value="Genomic_DNA"/>
</dbReference>
<sequence length="121" mass="13837">MLISKATTEREMGVTEKRGKKANQKRGRQEKKQQQQQNWNERKPLNLRKENADEDMESPDKAMKKWKSTTHVAPIELVLSESNLSELDEEWKDEKGNESDTNSNDDNDNDTSNGNGNGMAT</sequence>
<feature type="compositionally biased region" description="Low complexity" evidence="1">
    <location>
        <begin position="76"/>
        <end position="85"/>
    </location>
</feature>
<dbReference type="Proteomes" id="UP000023152">
    <property type="component" value="Unassembled WGS sequence"/>
</dbReference>
<reference evidence="2 3" key="1">
    <citation type="journal article" date="2013" name="Curr. Biol.">
        <title>The Genome of the Foraminiferan Reticulomyxa filosa.</title>
        <authorList>
            <person name="Glockner G."/>
            <person name="Hulsmann N."/>
            <person name="Schleicher M."/>
            <person name="Noegel A.A."/>
            <person name="Eichinger L."/>
            <person name="Gallinger C."/>
            <person name="Pawlowski J."/>
            <person name="Sierra R."/>
            <person name="Euteneuer U."/>
            <person name="Pillet L."/>
            <person name="Moustafa A."/>
            <person name="Platzer M."/>
            <person name="Groth M."/>
            <person name="Szafranski K."/>
            <person name="Schliwa M."/>
        </authorList>
    </citation>
    <scope>NUCLEOTIDE SEQUENCE [LARGE SCALE GENOMIC DNA]</scope>
</reference>
<feature type="compositionally biased region" description="Basic residues" evidence="1">
    <location>
        <begin position="18"/>
        <end position="29"/>
    </location>
</feature>
<feature type="compositionally biased region" description="Basic and acidic residues" evidence="1">
    <location>
        <begin position="40"/>
        <end position="51"/>
    </location>
</feature>
<gene>
    <name evidence="2" type="ORF">RFI_22956</name>
</gene>
<keyword evidence="3" id="KW-1185">Reference proteome</keyword>
<feature type="non-terminal residue" evidence="2">
    <location>
        <position position="121"/>
    </location>
</feature>
<evidence type="ECO:0000313" key="2">
    <source>
        <dbReference type="EMBL" id="ETO14412.1"/>
    </source>
</evidence>
<dbReference type="AlphaFoldDB" id="X6MLW5"/>
<proteinExistence type="predicted"/>
<organism evidence="2 3">
    <name type="scientific">Reticulomyxa filosa</name>
    <dbReference type="NCBI Taxonomy" id="46433"/>
    <lineage>
        <taxon>Eukaryota</taxon>
        <taxon>Sar</taxon>
        <taxon>Rhizaria</taxon>
        <taxon>Retaria</taxon>
        <taxon>Foraminifera</taxon>
        <taxon>Monothalamids</taxon>
        <taxon>Reticulomyxidae</taxon>
        <taxon>Reticulomyxa</taxon>
    </lineage>
</organism>
<name>X6MLW5_RETFI</name>
<protein>
    <submittedName>
        <fullName evidence="2">Uncharacterized protein</fullName>
    </submittedName>
</protein>
<evidence type="ECO:0000256" key="1">
    <source>
        <dbReference type="SAM" id="MobiDB-lite"/>
    </source>
</evidence>
<feature type="region of interest" description="Disordered" evidence="1">
    <location>
        <begin position="1"/>
        <end position="121"/>
    </location>
</feature>
<feature type="compositionally biased region" description="Basic and acidic residues" evidence="1">
    <location>
        <begin position="7"/>
        <end position="17"/>
    </location>
</feature>
<comment type="caution">
    <text evidence="2">The sequence shown here is derived from an EMBL/GenBank/DDBJ whole genome shotgun (WGS) entry which is preliminary data.</text>
</comment>
<accession>X6MLW5</accession>